<dbReference type="RefSeq" id="WP_085726775.1">
    <property type="nucleotide sequence ID" value="NZ_NBYN01000004.1"/>
</dbReference>
<dbReference type="CDD" id="cd02440">
    <property type="entry name" value="AdoMet_MTases"/>
    <property type="match status" value="1"/>
</dbReference>
<sequence length="388" mass="42930">MVMENEYFESNCHICGGNLSHIASFSNFLQVTSDCRPWKTGGSLVLCQSCGTVQKPVTEIYLKEAEIIYAQYEIYSQSGGVEQSAFDSITGAAKSRSTKLVEWLTTNWNLPSTGKLLDIGCGNGAFLRAFGSTYPKWLMTGLELNDRNREVVEAISGVQSLHVGSIESLQDKFNVISLIHALEHIPDPSSFLHGLKEKLLPGGILLIEVPNLRTSPFDILIADHCTHFTSTILSKVVDRANFSVIRLDQDYIPKELTVAIEVKNGSGFSLEPQSDDNQEYTQNTHTLLHQHINYLQSLLDLAKSVPGNVGILGTSIAGTWLAESLHNKVKFFLDEDPSRIGRYHLKRPIISPDAVEDGYPVLVPLPHAIAVKVAKRLSHLNCNFLTVR</sequence>
<dbReference type="Proteomes" id="UP000192997">
    <property type="component" value="Unassembled WGS sequence"/>
</dbReference>
<dbReference type="EMBL" id="NBYN01000004">
    <property type="protein sequence ID" value="OSO97103.1"/>
    <property type="molecule type" value="Genomic_DNA"/>
</dbReference>
<dbReference type="AlphaFoldDB" id="A0A1X4GJ16"/>
<comment type="caution">
    <text evidence="1">The sequence shown here is derived from an EMBL/GenBank/DDBJ whole genome shotgun (WGS) entry which is preliminary data.</text>
</comment>
<evidence type="ECO:0008006" key="3">
    <source>
        <dbReference type="Google" id="ProtNLM"/>
    </source>
</evidence>
<dbReference type="PANTHER" id="PTHR43861">
    <property type="entry name" value="TRANS-ACONITATE 2-METHYLTRANSFERASE-RELATED"/>
    <property type="match status" value="1"/>
</dbReference>
<dbReference type="InterPro" id="IPR029063">
    <property type="entry name" value="SAM-dependent_MTases_sf"/>
</dbReference>
<name>A0A1X4GJ16_9CYAN</name>
<evidence type="ECO:0000313" key="1">
    <source>
        <dbReference type="EMBL" id="OSO97103.1"/>
    </source>
</evidence>
<protein>
    <recommendedName>
        <fullName evidence="3">Methyltransferase</fullName>
    </recommendedName>
</protein>
<reference evidence="2" key="1">
    <citation type="submission" date="2017-04" db="EMBL/GenBank/DDBJ databases">
        <authorList>
            <person name="Abreu V.A."/>
            <person name="Popin R.V."/>
            <person name="Rigonato J."/>
            <person name="Andreote A.P."/>
            <person name="Schaker P.C."/>
            <person name="Hoff-Risseti C."/>
            <person name="Alvarenga D.O."/>
            <person name="Varani A.M."/>
            <person name="Fiore M.F."/>
        </authorList>
    </citation>
    <scope>NUCLEOTIDE SEQUENCE [LARGE SCALE GENOMIC DNA]</scope>
    <source>
        <strain evidence="2">CENA303</strain>
    </source>
</reference>
<evidence type="ECO:0000313" key="2">
    <source>
        <dbReference type="Proteomes" id="UP000192997"/>
    </source>
</evidence>
<accession>A0A1X4GJ16</accession>
<organism evidence="1 2">
    <name type="scientific">Cylindrospermopsis raciborskii CENA303</name>
    <dbReference type="NCBI Taxonomy" id="1170769"/>
    <lineage>
        <taxon>Bacteria</taxon>
        <taxon>Bacillati</taxon>
        <taxon>Cyanobacteriota</taxon>
        <taxon>Cyanophyceae</taxon>
        <taxon>Nostocales</taxon>
        <taxon>Aphanizomenonaceae</taxon>
        <taxon>Cylindrospermopsis</taxon>
    </lineage>
</organism>
<gene>
    <name evidence="1" type="ORF">B7O87_01085</name>
</gene>
<dbReference type="Pfam" id="PF13489">
    <property type="entry name" value="Methyltransf_23"/>
    <property type="match status" value="1"/>
</dbReference>
<dbReference type="Gene3D" id="3.40.50.150">
    <property type="entry name" value="Vaccinia Virus protein VP39"/>
    <property type="match status" value="1"/>
</dbReference>
<dbReference type="SUPFAM" id="SSF53335">
    <property type="entry name" value="S-adenosyl-L-methionine-dependent methyltransferases"/>
    <property type="match status" value="1"/>
</dbReference>
<proteinExistence type="predicted"/>